<organism evidence="1 2">
    <name type="scientific">Peribacillus saganii</name>
    <dbReference type="NCBI Taxonomy" id="2303992"/>
    <lineage>
        <taxon>Bacteria</taxon>
        <taxon>Bacillati</taxon>
        <taxon>Bacillota</taxon>
        <taxon>Bacilli</taxon>
        <taxon>Bacillales</taxon>
        <taxon>Bacillaceae</taxon>
        <taxon>Peribacillus</taxon>
    </lineage>
</organism>
<proteinExistence type="predicted"/>
<comment type="caution">
    <text evidence="1">The sequence shown here is derived from an EMBL/GenBank/DDBJ whole genome shotgun (WGS) entry which is preliminary data.</text>
</comment>
<dbReference type="AlphaFoldDB" id="A0A372LR81"/>
<keyword evidence="2" id="KW-1185">Reference proteome</keyword>
<dbReference type="Proteomes" id="UP000264541">
    <property type="component" value="Unassembled WGS sequence"/>
</dbReference>
<dbReference type="RefSeq" id="WP_117325809.1">
    <property type="nucleotide sequence ID" value="NZ_QVTE01000015.1"/>
</dbReference>
<dbReference type="OrthoDB" id="9909900at2"/>
<accession>A0A372LR81</accession>
<gene>
    <name evidence="1" type="ORF">D0469_06410</name>
</gene>
<dbReference type="EMBL" id="QVTE01000015">
    <property type="protein sequence ID" value="RFU70556.1"/>
    <property type="molecule type" value="Genomic_DNA"/>
</dbReference>
<protein>
    <submittedName>
        <fullName evidence="1">Uncharacterized protein</fullName>
    </submittedName>
</protein>
<reference evidence="1 2" key="1">
    <citation type="submission" date="2018-08" db="EMBL/GenBank/DDBJ databases">
        <title>Bacillus chawlae sp. nov., Bacillus glennii sp. nov., and Bacillus saganii sp. nov. Isolated from the Vehicle Assembly Building at Kennedy Space Center where the Viking Spacecraft were Assembled.</title>
        <authorList>
            <person name="Seuylemezian A."/>
            <person name="Vaishampayan P."/>
        </authorList>
    </citation>
    <scope>NUCLEOTIDE SEQUENCE [LARGE SCALE GENOMIC DNA]</scope>
    <source>
        <strain evidence="1 2">V47-23a</strain>
    </source>
</reference>
<sequence length="82" mass="9229">MVITSFVLSCNQKYVRSLPMEGSSIHLTSNILEANHFQDLEFAKQYLKTIFCNSAFVTEPAIKPDAVNIVKVVLKKNSEQPL</sequence>
<name>A0A372LR81_9BACI</name>
<evidence type="ECO:0000313" key="1">
    <source>
        <dbReference type="EMBL" id="RFU70556.1"/>
    </source>
</evidence>
<evidence type="ECO:0000313" key="2">
    <source>
        <dbReference type="Proteomes" id="UP000264541"/>
    </source>
</evidence>